<evidence type="ECO:0000313" key="1">
    <source>
        <dbReference type="EMBL" id="EKM48093.1"/>
    </source>
</evidence>
<dbReference type="STRING" id="650164.K5VAH8"/>
<dbReference type="AlphaFoldDB" id="K5VAH8"/>
<feature type="non-terminal residue" evidence="1">
    <location>
        <position position="1"/>
    </location>
</feature>
<evidence type="ECO:0000313" key="2">
    <source>
        <dbReference type="Proteomes" id="UP000008370"/>
    </source>
</evidence>
<dbReference type="OrthoDB" id="3270520at2759"/>
<feature type="non-terminal residue" evidence="1">
    <location>
        <position position="67"/>
    </location>
</feature>
<reference evidence="1 2" key="1">
    <citation type="journal article" date="2012" name="BMC Genomics">
        <title>Comparative genomics of the white-rot fungi, Phanerochaete carnosa and P. chrysosporium, to elucidate the genetic basis of the distinct wood types they colonize.</title>
        <authorList>
            <person name="Suzuki H."/>
            <person name="MacDonald J."/>
            <person name="Syed K."/>
            <person name="Salamov A."/>
            <person name="Hori C."/>
            <person name="Aerts A."/>
            <person name="Henrissat B."/>
            <person name="Wiebenga A."/>
            <person name="vanKuyk P.A."/>
            <person name="Barry K."/>
            <person name="Lindquist E."/>
            <person name="LaButti K."/>
            <person name="Lapidus A."/>
            <person name="Lucas S."/>
            <person name="Coutinho P."/>
            <person name="Gong Y."/>
            <person name="Samejima M."/>
            <person name="Mahadevan R."/>
            <person name="Abou-Zaid M."/>
            <person name="de Vries R.P."/>
            <person name="Igarashi K."/>
            <person name="Yadav J.S."/>
            <person name="Grigoriev I.V."/>
            <person name="Master E.R."/>
        </authorList>
    </citation>
    <scope>NUCLEOTIDE SEQUENCE [LARGE SCALE GENOMIC DNA]</scope>
    <source>
        <strain evidence="1 2">HHB-10118-sp</strain>
    </source>
</reference>
<sequence>AVITRWIAHYLAYRRLLEVRNDFQILLKEDENRSECLLITGKPEARAKAEQMIKLIETGYFWHSLAR</sequence>
<organism evidence="1 2">
    <name type="scientific">Phanerochaete carnosa (strain HHB-10118-sp)</name>
    <name type="common">White-rot fungus</name>
    <name type="synonym">Peniophora carnosa</name>
    <dbReference type="NCBI Taxonomy" id="650164"/>
    <lineage>
        <taxon>Eukaryota</taxon>
        <taxon>Fungi</taxon>
        <taxon>Dikarya</taxon>
        <taxon>Basidiomycota</taxon>
        <taxon>Agaricomycotina</taxon>
        <taxon>Agaricomycetes</taxon>
        <taxon>Polyporales</taxon>
        <taxon>Phanerochaetaceae</taxon>
        <taxon>Phanerochaete</taxon>
    </lineage>
</organism>
<protein>
    <submittedName>
        <fullName evidence="1">Uncharacterized protein</fullName>
    </submittedName>
</protein>
<gene>
    <name evidence="1" type="ORF">PHACADRAFT_58407</name>
</gene>
<dbReference type="HOGENOM" id="CLU_204942_0_0_1"/>
<dbReference type="InParanoid" id="K5VAH8"/>
<dbReference type="RefSeq" id="XP_007403356.1">
    <property type="nucleotide sequence ID" value="XM_007403294.1"/>
</dbReference>
<dbReference type="Proteomes" id="UP000008370">
    <property type="component" value="Unassembled WGS sequence"/>
</dbReference>
<dbReference type="KEGG" id="pco:PHACADRAFT_58407"/>
<proteinExistence type="predicted"/>
<dbReference type="GeneID" id="18920101"/>
<dbReference type="EMBL" id="JH931447">
    <property type="protein sequence ID" value="EKM48093.1"/>
    <property type="molecule type" value="Genomic_DNA"/>
</dbReference>
<accession>K5VAH8</accession>
<keyword evidence="2" id="KW-1185">Reference proteome</keyword>
<name>K5VAH8_PHACS</name>